<feature type="region of interest" description="Disordered" evidence="1">
    <location>
        <begin position="224"/>
        <end position="246"/>
    </location>
</feature>
<accession>A0A319CPW4</accession>
<evidence type="ECO:0000313" key="2">
    <source>
        <dbReference type="EMBL" id="PYH87425.1"/>
    </source>
</evidence>
<protein>
    <submittedName>
        <fullName evidence="2">Uncharacterized protein</fullName>
    </submittedName>
</protein>
<gene>
    <name evidence="2" type="ORF">BO71DRAFT_184962</name>
</gene>
<organism evidence="2 3">
    <name type="scientific">Aspergillus ellipticus CBS 707.79</name>
    <dbReference type="NCBI Taxonomy" id="1448320"/>
    <lineage>
        <taxon>Eukaryota</taxon>
        <taxon>Fungi</taxon>
        <taxon>Dikarya</taxon>
        <taxon>Ascomycota</taxon>
        <taxon>Pezizomycotina</taxon>
        <taxon>Eurotiomycetes</taxon>
        <taxon>Eurotiomycetidae</taxon>
        <taxon>Eurotiales</taxon>
        <taxon>Aspergillaceae</taxon>
        <taxon>Aspergillus</taxon>
        <taxon>Aspergillus subgen. Circumdati</taxon>
    </lineage>
</organism>
<sequence>MDLYRPMQSCTATESGRLPHFPTKETFPSFHHESVLTWTSEGSPGRFHPLPLCLRLLASDSSCLPSACTAARGGHRTECFVCIRVQSSDAGVMRNKSTAVRDVPARPGGNMQHESLYWPTLSTAQQGQGKRPHRLARLFSQVNWIPESCQWHRGERRVTQQTRGLGTEEGTGPGRRRRGCGSPSLAESTVLEARWHESREITSAWPAKLPKMIAVRRPEDGKGCLSRIQKRDPTRPSAPFGRGTFV</sequence>
<dbReference type="EMBL" id="KZ826252">
    <property type="protein sequence ID" value="PYH87425.1"/>
    <property type="molecule type" value="Genomic_DNA"/>
</dbReference>
<evidence type="ECO:0000256" key="1">
    <source>
        <dbReference type="SAM" id="MobiDB-lite"/>
    </source>
</evidence>
<feature type="region of interest" description="Disordered" evidence="1">
    <location>
        <begin position="155"/>
        <end position="185"/>
    </location>
</feature>
<dbReference type="VEuPathDB" id="FungiDB:BO71DRAFT_184962"/>
<reference evidence="2 3" key="1">
    <citation type="submission" date="2018-02" db="EMBL/GenBank/DDBJ databases">
        <title>The genomes of Aspergillus section Nigri reveals drivers in fungal speciation.</title>
        <authorList>
            <consortium name="DOE Joint Genome Institute"/>
            <person name="Vesth T.C."/>
            <person name="Nybo J."/>
            <person name="Theobald S."/>
            <person name="Brandl J."/>
            <person name="Frisvad J.C."/>
            <person name="Nielsen K.F."/>
            <person name="Lyhne E.K."/>
            <person name="Kogle M.E."/>
            <person name="Kuo A."/>
            <person name="Riley R."/>
            <person name="Clum A."/>
            <person name="Nolan M."/>
            <person name="Lipzen A."/>
            <person name="Salamov A."/>
            <person name="Henrissat B."/>
            <person name="Wiebenga A."/>
            <person name="De vries R.P."/>
            <person name="Grigoriev I.V."/>
            <person name="Mortensen U.H."/>
            <person name="Andersen M.R."/>
            <person name="Baker S.E."/>
        </authorList>
    </citation>
    <scope>NUCLEOTIDE SEQUENCE [LARGE SCALE GENOMIC DNA]</scope>
    <source>
        <strain evidence="2 3">CBS 707.79</strain>
    </source>
</reference>
<keyword evidence="3" id="KW-1185">Reference proteome</keyword>
<dbReference type="Proteomes" id="UP000247810">
    <property type="component" value="Unassembled WGS sequence"/>
</dbReference>
<evidence type="ECO:0000313" key="3">
    <source>
        <dbReference type="Proteomes" id="UP000247810"/>
    </source>
</evidence>
<dbReference type="AlphaFoldDB" id="A0A319CPW4"/>
<name>A0A319CPW4_9EURO</name>
<proteinExistence type="predicted"/>